<protein>
    <submittedName>
        <fullName evidence="1">Uncharacterized protein</fullName>
    </submittedName>
</protein>
<dbReference type="RefSeq" id="WP_135572835.1">
    <property type="nucleotide sequence ID" value="NZ_RQGK01000029.1"/>
</dbReference>
<proteinExistence type="predicted"/>
<dbReference type="AlphaFoldDB" id="A0A6N4QNX2"/>
<evidence type="ECO:0000313" key="1">
    <source>
        <dbReference type="EMBL" id="TGL79882.1"/>
    </source>
</evidence>
<name>A0A6N4QNX2_9LEPT</name>
<dbReference type="Proteomes" id="UP000297613">
    <property type="component" value="Unassembled WGS sequence"/>
</dbReference>
<evidence type="ECO:0000313" key="2">
    <source>
        <dbReference type="Proteomes" id="UP000297613"/>
    </source>
</evidence>
<dbReference type="EMBL" id="RQGM01000071">
    <property type="protein sequence ID" value="TGL79882.1"/>
    <property type="molecule type" value="Genomic_DNA"/>
</dbReference>
<accession>A0A6N4QNX2</accession>
<comment type="caution">
    <text evidence="1">The sequence shown here is derived from an EMBL/GenBank/DDBJ whole genome shotgun (WGS) entry which is preliminary data.</text>
</comment>
<reference evidence="1 2" key="1">
    <citation type="journal article" date="2019" name="PLoS Negl. Trop. Dis.">
        <title>Revisiting the worldwide diversity of Leptospira species in the environment.</title>
        <authorList>
            <person name="Vincent A.T."/>
            <person name="Schiettekatte O."/>
            <person name="Bourhy P."/>
            <person name="Veyrier F.J."/>
            <person name="Picardeau M."/>
        </authorList>
    </citation>
    <scope>NUCLEOTIDE SEQUENCE [LARGE SCALE GENOMIC DNA]</scope>
    <source>
        <strain evidence="1 2">201702445</strain>
    </source>
</reference>
<gene>
    <name evidence="1" type="ORF">EHQ83_17530</name>
</gene>
<organism evidence="1 2">
    <name type="scientific">Leptospira yasudae</name>
    <dbReference type="NCBI Taxonomy" id="2202201"/>
    <lineage>
        <taxon>Bacteria</taxon>
        <taxon>Pseudomonadati</taxon>
        <taxon>Spirochaetota</taxon>
        <taxon>Spirochaetia</taxon>
        <taxon>Leptospirales</taxon>
        <taxon>Leptospiraceae</taxon>
        <taxon>Leptospira</taxon>
    </lineage>
</organism>
<sequence>MKKRILSILIVWIGVIGILNCNLLISNEQICSKDIEEFDKCFPVLLLAIPGCVDTSLNTCGFAVVETVKEICRGRMKQDSCRAHR</sequence>